<keyword evidence="1" id="KW-0472">Membrane</keyword>
<keyword evidence="2" id="KW-1185">Reference proteome</keyword>
<dbReference type="WBParaSite" id="Minc3s00753g16902">
    <property type="protein sequence ID" value="Minc3s00753g16902"/>
    <property type="gene ID" value="Minc3s00753g16902"/>
</dbReference>
<protein>
    <submittedName>
        <fullName evidence="3">Uncharacterized protein</fullName>
    </submittedName>
</protein>
<accession>A0A914LWJ2</accession>
<name>A0A914LWJ2_MELIC</name>
<evidence type="ECO:0000313" key="3">
    <source>
        <dbReference type="WBParaSite" id="Minc3s00753g16902"/>
    </source>
</evidence>
<dbReference type="AlphaFoldDB" id="A0A914LWJ2"/>
<dbReference type="Proteomes" id="UP000887563">
    <property type="component" value="Unplaced"/>
</dbReference>
<feature type="transmembrane region" description="Helical" evidence="1">
    <location>
        <begin position="20"/>
        <end position="37"/>
    </location>
</feature>
<evidence type="ECO:0000256" key="1">
    <source>
        <dbReference type="SAM" id="Phobius"/>
    </source>
</evidence>
<organism evidence="2 3">
    <name type="scientific">Meloidogyne incognita</name>
    <name type="common">Southern root-knot nematode worm</name>
    <name type="synonym">Oxyuris incognita</name>
    <dbReference type="NCBI Taxonomy" id="6306"/>
    <lineage>
        <taxon>Eukaryota</taxon>
        <taxon>Metazoa</taxon>
        <taxon>Ecdysozoa</taxon>
        <taxon>Nematoda</taxon>
        <taxon>Chromadorea</taxon>
        <taxon>Rhabditida</taxon>
        <taxon>Tylenchina</taxon>
        <taxon>Tylenchomorpha</taxon>
        <taxon>Tylenchoidea</taxon>
        <taxon>Meloidogynidae</taxon>
        <taxon>Meloidogyninae</taxon>
        <taxon>Meloidogyne</taxon>
        <taxon>Meloidogyne incognita group</taxon>
    </lineage>
</organism>
<evidence type="ECO:0000313" key="2">
    <source>
        <dbReference type="Proteomes" id="UP000887563"/>
    </source>
</evidence>
<reference evidence="3" key="1">
    <citation type="submission" date="2022-11" db="UniProtKB">
        <authorList>
            <consortium name="WormBaseParasite"/>
        </authorList>
    </citation>
    <scope>IDENTIFICATION</scope>
</reference>
<keyword evidence="1" id="KW-1133">Transmembrane helix</keyword>
<proteinExistence type="predicted"/>
<sequence>MALIFFQSYFILLKIYSKLFAFYLTFLTFTLQSFLLLKIPKFFSSPLTSLEVAKKVGLGNRFAFALDCLPFSEDGPVVVLVVDFLQMAQAKGIT</sequence>
<keyword evidence="1" id="KW-0812">Transmembrane</keyword>